<reference evidence="9 10" key="1">
    <citation type="journal article" date="2012" name="Science">
        <title>The Paleozoic origin of enzymatic lignin decomposition reconstructed from 31 fungal genomes.</title>
        <authorList>
            <person name="Floudas D."/>
            <person name="Binder M."/>
            <person name="Riley R."/>
            <person name="Barry K."/>
            <person name="Blanchette R.A."/>
            <person name="Henrissat B."/>
            <person name="Martinez A.T."/>
            <person name="Otillar R."/>
            <person name="Spatafora J.W."/>
            <person name="Yadav J.S."/>
            <person name="Aerts A."/>
            <person name="Benoit I."/>
            <person name="Boyd A."/>
            <person name="Carlson A."/>
            <person name="Copeland A."/>
            <person name="Coutinho P.M."/>
            <person name="de Vries R.P."/>
            <person name="Ferreira P."/>
            <person name="Findley K."/>
            <person name="Foster B."/>
            <person name="Gaskell J."/>
            <person name="Glotzer D."/>
            <person name="Gorecki P."/>
            <person name="Heitman J."/>
            <person name="Hesse C."/>
            <person name="Hori C."/>
            <person name="Igarashi K."/>
            <person name="Jurgens J.A."/>
            <person name="Kallen N."/>
            <person name="Kersten P."/>
            <person name="Kohler A."/>
            <person name="Kuees U."/>
            <person name="Kumar T.K.A."/>
            <person name="Kuo A."/>
            <person name="LaButti K."/>
            <person name="Larrondo L.F."/>
            <person name="Lindquist E."/>
            <person name="Ling A."/>
            <person name="Lombard V."/>
            <person name="Lucas S."/>
            <person name="Lundell T."/>
            <person name="Martin R."/>
            <person name="McLaughlin D.J."/>
            <person name="Morgenstern I."/>
            <person name="Morin E."/>
            <person name="Murat C."/>
            <person name="Nagy L.G."/>
            <person name="Nolan M."/>
            <person name="Ohm R.A."/>
            <person name="Patyshakuliyeva A."/>
            <person name="Rokas A."/>
            <person name="Ruiz-Duenas F.J."/>
            <person name="Sabat G."/>
            <person name="Salamov A."/>
            <person name="Samejima M."/>
            <person name="Schmutz J."/>
            <person name="Slot J.C."/>
            <person name="St John F."/>
            <person name="Stenlid J."/>
            <person name="Sun H."/>
            <person name="Sun S."/>
            <person name="Syed K."/>
            <person name="Tsang A."/>
            <person name="Wiebenga A."/>
            <person name="Young D."/>
            <person name="Pisabarro A."/>
            <person name="Eastwood D.C."/>
            <person name="Martin F."/>
            <person name="Cullen D."/>
            <person name="Grigoriev I.V."/>
            <person name="Hibbett D.S."/>
        </authorList>
    </citation>
    <scope>NUCLEOTIDE SEQUENCE</scope>
    <source>
        <strain evidence="10">FP-58527</strain>
    </source>
</reference>
<dbReference type="AlphaFoldDB" id="S8EF32"/>
<dbReference type="InterPro" id="IPR029044">
    <property type="entry name" value="Nucleotide-diphossugar_trans"/>
</dbReference>
<dbReference type="Proteomes" id="UP000015241">
    <property type="component" value="Unassembled WGS sequence"/>
</dbReference>
<evidence type="ECO:0000256" key="2">
    <source>
        <dbReference type="ARBA" id="ARBA00022692"/>
    </source>
</evidence>
<dbReference type="HOGENOM" id="CLU_043310_0_0_1"/>
<organism evidence="9 10">
    <name type="scientific">Fomitopsis schrenkii</name>
    <name type="common">Brown rot fungus</name>
    <dbReference type="NCBI Taxonomy" id="2126942"/>
    <lineage>
        <taxon>Eukaryota</taxon>
        <taxon>Fungi</taxon>
        <taxon>Dikarya</taxon>
        <taxon>Basidiomycota</taxon>
        <taxon>Agaricomycotina</taxon>
        <taxon>Agaricomycetes</taxon>
        <taxon>Polyporales</taxon>
        <taxon>Fomitopsis</taxon>
    </lineage>
</organism>
<evidence type="ECO:0000256" key="8">
    <source>
        <dbReference type="SAM" id="Phobius"/>
    </source>
</evidence>
<dbReference type="SUPFAM" id="SSF53448">
    <property type="entry name" value="Nucleotide-diphospho-sugar transferases"/>
    <property type="match status" value="1"/>
</dbReference>
<dbReference type="PANTHER" id="PTHR12270">
    <property type="entry name" value="GLYCOSYLTRANSFERASE-RELATED"/>
    <property type="match status" value="1"/>
</dbReference>
<evidence type="ECO:0000256" key="7">
    <source>
        <dbReference type="SAM" id="MobiDB-lite"/>
    </source>
</evidence>
<evidence type="ECO:0000256" key="1">
    <source>
        <dbReference type="ARBA" id="ARBA00004606"/>
    </source>
</evidence>
<sequence length="483" mass="54471">MSYPRSYLDSPSLESSPPPSPWRTRAEQFRHRPVRLRQAALVLAGLAFLCTFALLSRQSQADYDVAHDHHPSRPSVPLPTLQHGHDHRLHHDSGRPHQVVEDHTLSKPALDDTRVAAAPESIVFSLIMFSEDAAIEGAILMKSILMYSSKPIQFHIICDDGARAYLERRFRLIERPARDILVRFYLLSLGDMSARIEREGAIVSDHSAGTPGLMKLFIHEILPESVKRAIFIDTDAFFITDPALLWDRFGDFAPQTALAMPSHPDQSSAEWHNANRICSCIMLLDLARLRALRLMDSSAYRDAAASPALAPAAFRAMFGAPGEDGKYRGVKLGDQGYWWAIVSQNPGVFEHLSYDWEMSSCLMDMYGTGLGDDARGVEEEARRQVHTEGTPHAGKAVLPKMLHFNCLDGTPHYYEWEGWVDAQNSLTRRWHPAVQYHVGFKWIWLNAHKPLGSLTIEREEKVVFADERFAARQGRMPRGAEFA</sequence>
<evidence type="ECO:0000313" key="10">
    <source>
        <dbReference type="Proteomes" id="UP000015241"/>
    </source>
</evidence>
<evidence type="ECO:0008006" key="11">
    <source>
        <dbReference type="Google" id="ProtNLM"/>
    </source>
</evidence>
<dbReference type="eggNOG" id="KOG3765">
    <property type="taxonomic scope" value="Eukaryota"/>
</dbReference>
<feature type="region of interest" description="Disordered" evidence="7">
    <location>
        <begin position="1"/>
        <end position="25"/>
    </location>
</feature>
<gene>
    <name evidence="9" type="ORF">FOMPIDRAFT_100987</name>
</gene>
<keyword evidence="4 8" id="KW-1133">Transmembrane helix</keyword>
<keyword evidence="5 8" id="KW-0472">Membrane</keyword>
<dbReference type="Gene3D" id="3.90.550.10">
    <property type="entry name" value="Spore Coat Polysaccharide Biosynthesis Protein SpsA, Chain A"/>
    <property type="match status" value="1"/>
</dbReference>
<keyword evidence="10" id="KW-1185">Reference proteome</keyword>
<comment type="subcellular location">
    <subcellularLocation>
        <location evidence="1">Membrane</location>
        <topology evidence="1">Single-pass type II membrane protein</topology>
    </subcellularLocation>
</comment>
<dbReference type="InParanoid" id="S8EF32"/>
<dbReference type="GO" id="GO:0035269">
    <property type="term" value="P:protein O-linked glycosylation via mannose"/>
    <property type="evidence" value="ECO:0007669"/>
    <property type="project" value="TreeGrafter"/>
</dbReference>
<keyword evidence="2 8" id="KW-0812">Transmembrane</keyword>
<keyword evidence="3" id="KW-0735">Signal-anchor</keyword>
<accession>S8EF32</accession>
<dbReference type="OrthoDB" id="411524at2759"/>
<dbReference type="EMBL" id="KE504139">
    <property type="protein sequence ID" value="EPT01784.1"/>
    <property type="molecule type" value="Genomic_DNA"/>
</dbReference>
<evidence type="ECO:0000313" key="9">
    <source>
        <dbReference type="EMBL" id="EPT01784.1"/>
    </source>
</evidence>
<name>S8EF32_FOMSC</name>
<dbReference type="InterPro" id="IPR051292">
    <property type="entry name" value="Xyl/GlcA_transferase"/>
</dbReference>
<proteinExistence type="predicted"/>
<protein>
    <recommendedName>
        <fullName evidence="11">Glycosyltransferase family 8 protein</fullName>
    </recommendedName>
</protein>
<evidence type="ECO:0000256" key="3">
    <source>
        <dbReference type="ARBA" id="ARBA00022968"/>
    </source>
</evidence>
<evidence type="ECO:0000256" key="6">
    <source>
        <dbReference type="ARBA" id="ARBA00023180"/>
    </source>
</evidence>
<evidence type="ECO:0000256" key="4">
    <source>
        <dbReference type="ARBA" id="ARBA00022989"/>
    </source>
</evidence>
<dbReference type="PANTHER" id="PTHR12270:SF25">
    <property type="entry name" value="GLYCOSYLTRANSFERASE-LIKE PROTEIN LARGE"/>
    <property type="match status" value="1"/>
</dbReference>
<feature type="transmembrane region" description="Helical" evidence="8">
    <location>
        <begin position="39"/>
        <end position="56"/>
    </location>
</feature>
<dbReference type="GO" id="GO:0016020">
    <property type="term" value="C:membrane"/>
    <property type="evidence" value="ECO:0007669"/>
    <property type="project" value="UniProtKB-SubCell"/>
</dbReference>
<feature type="region of interest" description="Disordered" evidence="7">
    <location>
        <begin position="65"/>
        <end position="96"/>
    </location>
</feature>
<evidence type="ECO:0000256" key="5">
    <source>
        <dbReference type="ARBA" id="ARBA00023136"/>
    </source>
</evidence>
<dbReference type="GO" id="GO:0015020">
    <property type="term" value="F:glucuronosyltransferase activity"/>
    <property type="evidence" value="ECO:0007669"/>
    <property type="project" value="TreeGrafter"/>
</dbReference>
<dbReference type="GO" id="GO:0042285">
    <property type="term" value="F:xylosyltransferase activity"/>
    <property type="evidence" value="ECO:0007669"/>
    <property type="project" value="TreeGrafter"/>
</dbReference>
<keyword evidence="6" id="KW-0325">Glycoprotein</keyword>